<evidence type="ECO:0000313" key="5">
    <source>
        <dbReference type="Proteomes" id="UP001431209"/>
    </source>
</evidence>
<dbReference type="InterPro" id="IPR028091">
    <property type="entry name" value="FAM91_N_dom"/>
</dbReference>
<dbReference type="Proteomes" id="UP001431209">
    <property type="component" value="Unassembled WGS sequence"/>
</dbReference>
<evidence type="ECO:0000259" key="2">
    <source>
        <dbReference type="Pfam" id="PF14647"/>
    </source>
</evidence>
<evidence type="ECO:0000256" key="1">
    <source>
        <dbReference type="ARBA" id="ARBA00010319"/>
    </source>
</evidence>
<dbReference type="Pfam" id="PF14647">
    <property type="entry name" value="FAM91_N"/>
    <property type="match status" value="1"/>
</dbReference>
<protein>
    <recommendedName>
        <fullName evidence="6">Protein FAM91A1</fullName>
    </recommendedName>
</protein>
<comment type="caution">
    <text evidence="4">The sequence shown here is derived from an EMBL/GenBank/DDBJ whole genome shotgun (WGS) entry which is preliminary data.</text>
</comment>
<accession>A0AAW2ZLP8</accession>
<dbReference type="Pfam" id="PF14648">
    <property type="entry name" value="FAM91_C"/>
    <property type="match status" value="2"/>
</dbReference>
<keyword evidence="5" id="KW-1185">Reference proteome</keyword>
<evidence type="ECO:0008006" key="6">
    <source>
        <dbReference type="Google" id="ProtNLM"/>
    </source>
</evidence>
<dbReference type="InterPro" id="IPR028097">
    <property type="entry name" value="FAM91_C_dom"/>
</dbReference>
<reference evidence="4 5" key="1">
    <citation type="submission" date="2024-03" db="EMBL/GenBank/DDBJ databases">
        <title>The Acrasis kona genome and developmental transcriptomes reveal deep origins of eukaryotic multicellular pathways.</title>
        <authorList>
            <person name="Sheikh S."/>
            <person name="Fu C.-J."/>
            <person name="Brown M.W."/>
            <person name="Baldauf S.L."/>
        </authorList>
    </citation>
    <scope>NUCLEOTIDE SEQUENCE [LARGE SCALE GENOMIC DNA]</scope>
    <source>
        <strain evidence="4 5">ATCC MYA-3509</strain>
    </source>
</reference>
<evidence type="ECO:0000313" key="4">
    <source>
        <dbReference type="EMBL" id="KAL0490329.1"/>
    </source>
</evidence>
<organism evidence="4 5">
    <name type="scientific">Acrasis kona</name>
    <dbReference type="NCBI Taxonomy" id="1008807"/>
    <lineage>
        <taxon>Eukaryota</taxon>
        <taxon>Discoba</taxon>
        <taxon>Heterolobosea</taxon>
        <taxon>Tetramitia</taxon>
        <taxon>Eutetramitia</taxon>
        <taxon>Acrasidae</taxon>
        <taxon>Acrasis</taxon>
    </lineage>
</organism>
<dbReference type="PANTHER" id="PTHR28441:SF2">
    <property type="entry name" value="PROTEIN FAM91A1"/>
    <property type="match status" value="1"/>
</dbReference>
<feature type="domain" description="FAM91 N-terminal" evidence="2">
    <location>
        <begin position="2"/>
        <end position="304"/>
    </location>
</feature>
<proteinExistence type="inferred from homology"/>
<sequence>MSVKDTLGKSQQVYQDAVRTFSMSRQLSYEVSPTRFIMKKDEYYTEMVEYLKNELRMFPYQFADTVVNKLNVLPFVYYTDMMFNIMKNEKSYDTLPNFTAADINILMGIGRNQYIDIMNKARSQKWTWRFNKSIVKTMLPQEPLEIEVQYWWIIEIVPMPQQEFLKIYQTMTEDEALAVSIVKSEGKVLACRIPYDSLISIYRKGLVHIHVPINDSDQIILPPLKNFIMNRTPNDHFEKLLYDILVSIDERTTVSELANILDLDVESIKNAVSVCCRLGFAKKKMPKPHNLNDTSEDQYHNTWQDRINKYHDSTTNRSQSVILNSPSQIESAFDTSTTSTTGGAKSKRIGFMFDSSLAAYLMMGNLGEGLKNHAVTLFEVGKMSDESMDDFLYELDQVKSTGEGEGEARRYYRHAIALRYTLRFLRRNERFRLTSSDGGVDMVRSESLNNLDNATKMRILETNYAVMIAMAPLAAGTLTLPSCIPRFYGPPIPHVSSPWFKMYLYDCCGAGPFSMLLVKGQRIRKLHPLLRECDRVMLAGWEQEPNHVNTRVLLQVLNENLQTSPNLVQVCDPVNTANHAEDHDDAPNNVQQDTFDVCFPYERNYTPTISVINDPDDQDEYDHKFTEEQLDQIDTIMTRVTERLHLESSFGCVRMMRAGDGKIKPIELFFGIPLSHKYLSQRVCDGIVKNDLFSVDNLEKHTMNMRLMCKEFLSFVDAQLDSKLRFDEDNVYPTRNIVFNGESTHFL</sequence>
<feature type="domain" description="FAM91 C-terminal" evidence="3">
    <location>
        <begin position="346"/>
        <end position="658"/>
    </location>
</feature>
<feature type="domain" description="FAM91 C-terminal" evidence="3">
    <location>
        <begin position="663"/>
        <end position="728"/>
    </location>
</feature>
<gene>
    <name evidence="4" type="ORF">AKO1_006505</name>
</gene>
<dbReference type="EMBL" id="JAOPGA020001667">
    <property type="protein sequence ID" value="KAL0490329.1"/>
    <property type="molecule type" value="Genomic_DNA"/>
</dbReference>
<dbReference type="PANTHER" id="PTHR28441">
    <property type="entry name" value="PROTEIN FAM91A1"/>
    <property type="match status" value="1"/>
</dbReference>
<evidence type="ECO:0000259" key="3">
    <source>
        <dbReference type="Pfam" id="PF14648"/>
    </source>
</evidence>
<dbReference type="AlphaFoldDB" id="A0AAW2ZLP8"/>
<comment type="similarity">
    <text evidence="1">Belongs to the FAM91 family.</text>
</comment>
<name>A0AAW2ZLP8_9EUKA</name>
<dbReference type="InterPro" id="IPR039199">
    <property type="entry name" value="FAM91"/>
</dbReference>